<dbReference type="PATRIC" id="fig|1286631.3.peg.492"/>
<feature type="coiled-coil region" evidence="1">
    <location>
        <begin position="762"/>
        <end position="789"/>
    </location>
</feature>
<dbReference type="RefSeq" id="WP_037477850.1">
    <property type="nucleotide sequence ID" value="NZ_AZRA01000010.1"/>
</dbReference>
<gene>
    <name evidence="3" type="ORF">X805_05000</name>
</gene>
<comment type="caution">
    <text evidence="3">The sequence shown here is derived from an EMBL/GenBank/DDBJ whole genome shotgun (WGS) entry which is preliminary data.</text>
</comment>
<organism evidence="3 4">
    <name type="scientific">Sphaerotilus natans subsp. natans DSM 6575</name>
    <dbReference type="NCBI Taxonomy" id="1286631"/>
    <lineage>
        <taxon>Bacteria</taxon>
        <taxon>Pseudomonadati</taxon>
        <taxon>Pseudomonadota</taxon>
        <taxon>Betaproteobacteria</taxon>
        <taxon>Burkholderiales</taxon>
        <taxon>Sphaerotilaceae</taxon>
        <taxon>Sphaerotilus</taxon>
    </lineage>
</organism>
<dbReference type="STRING" id="34103.SAMN05421778_11458"/>
<evidence type="ECO:0000313" key="3">
    <source>
        <dbReference type="EMBL" id="KDB53946.1"/>
    </source>
</evidence>
<dbReference type="AlphaFoldDB" id="A0A059KR90"/>
<protein>
    <recommendedName>
        <fullName evidence="2">Bacteriophage tail tape measure C-terminal domain-containing protein</fullName>
    </recommendedName>
</protein>
<dbReference type="Pfam" id="PF09718">
    <property type="entry name" value="Tape_meas_lam_C"/>
    <property type="match status" value="1"/>
</dbReference>
<proteinExistence type="predicted"/>
<name>A0A059KR90_9BURK</name>
<sequence length="1211" mass="125839">MTTDIKIRLTLDRSGYSQSVNQASAEAASMGRGISGAANSATRSLDGLRSGVRSVAVSLGDIAKGAVVFNSAAAGAQRLAEAMAAIPSKGIGFIAETEVAQLGMAGILQSMVEIEGQSISFAQAQDLAAGSVARLQRAAAETAASSEDLISTFRALLGPATAAGMSLQQIEQFTITGANAIKSMGMTTGQMVQELRDLTQGGITAAGSTLATALGLKDADIAKAKASSEGLFKFLMDRMSGFASTSQVYSQTLKGGWEALQEQITQASASAMAPAAEEAKRAISSISEALQGDGLKQGLSGIGEGLATSIRTMSEGVAIAREYSGAIGLVAGAYAALKIGQLAGEIQQTTQAKLGASAASRLAAAQAALEAVANDQVTQSSRQQLAALLAEQRAKVAALAQEQALTAARLRAAEAMAAQLVGQARLNALEQQVLPLRQQHAQQTAALEQAQQRLTAATNASSIAARGMGVVMGALGGPVGIAITAITMLIGKMMSARAEADKISKVQLSTDRMKADLAAGKQVSSTDASRLAAAQAEAEEKRDGLLAKVREGKYSMGDRSGSGFWGMGKSQVQQDRDDLAEAEKVVAEYTALNKQVQDAQAKAAGATPNINLRAGASSKGLDELLGDAKTAESVKKAGAEKLQQLEMQATRERELMLKRGATAKELAAFDALTAAGKSAIQRDTTLGLQELANKERKAALGPGATGENPEAAAARLEKAVADKRLAELKAASDLRLAQNETEQARLEAQHQAGLIGVEEFEARKTEIARERLQERIALIDAEIEAEAKRAPKDKAEQVARDTKIVQLRSDRAGAQADVDRLGITSQASAGARQLERDRETAARTVELWQTTQQRIDQLKQANASATTALITDPVAKARADAAAQVAEIQKLSSEQTRALQLQVELVADDGQREMLQQQIRTLAEETGRSVELVNRGLTERLKPGWQTMVEGWGDTQRMMREHSDQTMQSLLKGGEDAFVGLLQTGKLNVRSLIDSIAADFARVQFRQMVAGQGSSLLGSVGGLIGGLLGGVGSMGNAGAGNYSAAGLAAAFASAKGNVISAETAHAFALGAPFANKIVTAPTHFRFGAGGEKLGLMGEAGPEAIMPMPDGRGVQAISPDGRYLQTLGLGRDGNGRLSVVIPPGSKFATGGAFGASALTGGAAGHRGDTTITGGPISLTVSNDAQLLQHINKMMAAQQRDLIRRLEQAGVKI</sequence>
<dbReference type="Proteomes" id="UP000026714">
    <property type="component" value="Unassembled WGS sequence"/>
</dbReference>
<dbReference type="InterPro" id="IPR006431">
    <property type="entry name" value="Phage_tape_meas_C"/>
</dbReference>
<reference evidence="3 4" key="1">
    <citation type="journal article" date="2014" name="FEMS Microbiol. Ecol.">
        <title>Sphaerotilus natans encrusted with nanoball-shaped Fe(III) oxide minerals formed by nitrate-reducing mixotrophic Fe(II) oxidation.</title>
        <authorList>
            <person name="Park S."/>
            <person name="Kim D.H."/>
            <person name="Lee J.H."/>
            <person name="Hur H.G."/>
        </authorList>
    </citation>
    <scope>NUCLEOTIDE SEQUENCE [LARGE SCALE GENOMIC DNA]</scope>
    <source>
        <strain evidence="3 4">DSM 6575</strain>
    </source>
</reference>
<keyword evidence="1" id="KW-0175">Coiled coil</keyword>
<feature type="domain" description="Bacteriophage tail tape measure C-terminal" evidence="2">
    <location>
        <begin position="950"/>
        <end position="1011"/>
    </location>
</feature>
<accession>A0A059KR90</accession>
<dbReference type="eggNOG" id="COG3941">
    <property type="taxonomic scope" value="Bacteria"/>
</dbReference>
<evidence type="ECO:0000259" key="2">
    <source>
        <dbReference type="Pfam" id="PF09718"/>
    </source>
</evidence>
<evidence type="ECO:0000256" key="1">
    <source>
        <dbReference type="SAM" id="Coils"/>
    </source>
</evidence>
<keyword evidence="4" id="KW-1185">Reference proteome</keyword>
<dbReference type="eggNOG" id="COG0419">
    <property type="taxonomic scope" value="Bacteria"/>
</dbReference>
<evidence type="ECO:0000313" key="4">
    <source>
        <dbReference type="Proteomes" id="UP000026714"/>
    </source>
</evidence>
<dbReference type="EMBL" id="AZRA01000010">
    <property type="protein sequence ID" value="KDB53946.1"/>
    <property type="molecule type" value="Genomic_DNA"/>
</dbReference>